<dbReference type="InterPro" id="IPR036974">
    <property type="entry name" value="PUA_sf"/>
</dbReference>
<dbReference type="Gene3D" id="2.30.130.10">
    <property type="entry name" value="PUA domain"/>
    <property type="match status" value="1"/>
</dbReference>
<protein>
    <submittedName>
        <fullName evidence="10">Class I SAM-dependent rRNA methyltransferase</fullName>
    </submittedName>
</protein>
<dbReference type="AlphaFoldDB" id="A0A430KNK5"/>
<comment type="subcellular location">
    <subcellularLocation>
        <location evidence="1">Cytoplasm</location>
    </subcellularLocation>
</comment>
<organism evidence="10 11">
    <name type="scientific">Amphritea opalescens</name>
    <dbReference type="NCBI Taxonomy" id="2490544"/>
    <lineage>
        <taxon>Bacteria</taxon>
        <taxon>Pseudomonadati</taxon>
        <taxon>Pseudomonadota</taxon>
        <taxon>Gammaproteobacteria</taxon>
        <taxon>Oceanospirillales</taxon>
        <taxon>Oceanospirillaceae</taxon>
        <taxon>Amphritea</taxon>
    </lineage>
</organism>
<evidence type="ECO:0000256" key="2">
    <source>
        <dbReference type="ARBA" id="ARBA00022490"/>
    </source>
</evidence>
<keyword evidence="2" id="KW-0963">Cytoplasm</keyword>
<dbReference type="SUPFAM" id="SSF53335">
    <property type="entry name" value="S-adenosyl-L-methionine-dependent methyltransferases"/>
    <property type="match status" value="1"/>
</dbReference>
<dbReference type="GO" id="GO:0003723">
    <property type="term" value="F:RNA binding"/>
    <property type="evidence" value="ECO:0007669"/>
    <property type="project" value="InterPro"/>
</dbReference>
<evidence type="ECO:0000256" key="5">
    <source>
        <dbReference type="ARBA" id="ARBA00022679"/>
    </source>
</evidence>
<keyword evidence="3" id="KW-0698">rRNA processing</keyword>
<evidence type="ECO:0000313" key="11">
    <source>
        <dbReference type="Proteomes" id="UP000283087"/>
    </source>
</evidence>
<name>A0A430KNK5_9GAMM</name>
<evidence type="ECO:0000259" key="8">
    <source>
        <dbReference type="Pfam" id="PF10672"/>
    </source>
</evidence>
<dbReference type="CDD" id="cd02440">
    <property type="entry name" value="AdoMet_MTases"/>
    <property type="match status" value="1"/>
</dbReference>
<dbReference type="CDD" id="cd21153">
    <property type="entry name" value="PUA_RlmI"/>
    <property type="match status" value="1"/>
</dbReference>
<dbReference type="OrthoDB" id="9805492at2"/>
<sequence length="401" mass="44843">MRVTSLQQLRLNSGADKRLRGGHVWIYSNEVNTQLTPLKQFAPGEQVVVESSAGKPLGLAYVNPNSLICGRLVSRSVKIPLDRSLIVHRLKIALSLREACFDKPCYRLVFGDSDGLSGLVIDRFFDIFVVQISTAGMELFKEDIVAALQKVFKPQGILFRNDGKMRQTEGLESYSEVAYGEVPELVPFEENGVSFLAPVHKGQKTGWFYDHRLNRARMQQHVEGKRVLDLFSYIGGWGVQALAAGAEHVTCLDASEFALDVAQENAVLNGGEDRFTSIQGDAFDGCKMLLEEGEKFDVVIVDPPAFIQRRKDIRNGEQAYKRINQLAMRLVAKNGLLISASCSMHLQRERLVDIIRSESRALDRQAQIFDQGHQGGDHPVHPAIPETDYLKSYFVRLLPVT</sequence>
<evidence type="ECO:0000256" key="7">
    <source>
        <dbReference type="ARBA" id="ARBA00038091"/>
    </source>
</evidence>
<keyword evidence="4 10" id="KW-0489">Methyltransferase</keyword>
<keyword evidence="6" id="KW-0949">S-adenosyl-L-methionine</keyword>
<evidence type="ECO:0000256" key="6">
    <source>
        <dbReference type="ARBA" id="ARBA00022691"/>
    </source>
</evidence>
<dbReference type="InterPro" id="IPR041532">
    <property type="entry name" value="RlmI-like_PUA"/>
</dbReference>
<dbReference type="GO" id="GO:0006364">
    <property type="term" value="P:rRNA processing"/>
    <property type="evidence" value="ECO:0007669"/>
    <property type="project" value="UniProtKB-KW"/>
</dbReference>
<keyword evidence="5 10" id="KW-0808">Transferase</keyword>
<dbReference type="SUPFAM" id="SSF88697">
    <property type="entry name" value="PUA domain-like"/>
    <property type="match status" value="1"/>
</dbReference>
<evidence type="ECO:0000256" key="4">
    <source>
        <dbReference type="ARBA" id="ARBA00022603"/>
    </source>
</evidence>
<keyword evidence="11" id="KW-1185">Reference proteome</keyword>
<dbReference type="InterPro" id="IPR019614">
    <property type="entry name" value="SAM-dep_methyl-trfase"/>
</dbReference>
<comment type="caution">
    <text evidence="10">The sequence shown here is derived from an EMBL/GenBank/DDBJ whole genome shotgun (WGS) entry which is preliminary data.</text>
</comment>
<evidence type="ECO:0000313" key="10">
    <source>
        <dbReference type="EMBL" id="RTE64984.1"/>
    </source>
</evidence>
<dbReference type="RefSeq" id="WP_126159310.1">
    <property type="nucleotide sequence ID" value="NZ_RQXW01000014.1"/>
</dbReference>
<dbReference type="InterPro" id="IPR015947">
    <property type="entry name" value="PUA-like_sf"/>
</dbReference>
<feature type="domain" description="RlmI-like PUA" evidence="9">
    <location>
        <begin position="9"/>
        <end position="75"/>
    </location>
</feature>
<evidence type="ECO:0000256" key="3">
    <source>
        <dbReference type="ARBA" id="ARBA00022552"/>
    </source>
</evidence>
<accession>A0A430KNK5</accession>
<evidence type="ECO:0000259" key="9">
    <source>
        <dbReference type="Pfam" id="PF17785"/>
    </source>
</evidence>
<reference evidence="10 11" key="1">
    <citation type="submission" date="2018-11" db="EMBL/GenBank/DDBJ databases">
        <title>The draft genome sequence of Amphritea opalescens ANRC-JH13T.</title>
        <authorList>
            <person name="Fang Z."/>
            <person name="Zhang Y."/>
            <person name="Han X."/>
        </authorList>
    </citation>
    <scope>NUCLEOTIDE SEQUENCE [LARGE SCALE GENOMIC DNA]</scope>
    <source>
        <strain evidence="10 11">ANRC-JH13</strain>
    </source>
</reference>
<dbReference type="PANTHER" id="PTHR42873">
    <property type="entry name" value="RIBOSOMAL RNA LARGE SUBUNIT METHYLTRANSFERASE"/>
    <property type="match status" value="1"/>
</dbReference>
<dbReference type="GO" id="GO:0005737">
    <property type="term" value="C:cytoplasm"/>
    <property type="evidence" value="ECO:0007669"/>
    <property type="project" value="UniProtKB-SubCell"/>
</dbReference>
<dbReference type="InterPro" id="IPR029063">
    <property type="entry name" value="SAM-dependent_MTases_sf"/>
</dbReference>
<dbReference type="Pfam" id="PF17785">
    <property type="entry name" value="PUA_3"/>
    <property type="match status" value="1"/>
</dbReference>
<dbReference type="Gene3D" id="3.30.750.80">
    <property type="entry name" value="RNA methyltransferase domain (HRMD) like"/>
    <property type="match status" value="1"/>
</dbReference>
<dbReference type="PROSITE" id="PS50890">
    <property type="entry name" value="PUA"/>
    <property type="match status" value="1"/>
</dbReference>
<dbReference type="GO" id="GO:0008168">
    <property type="term" value="F:methyltransferase activity"/>
    <property type="evidence" value="ECO:0007669"/>
    <property type="project" value="UniProtKB-KW"/>
</dbReference>
<dbReference type="GO" id="GO:0032259">
    <property type="term" value="P:methylation"/>
    <property type="evidence" value="ECO:0007669"/>
    <property type="project" value="UniProtKB-KW"/>
</dbReference>
<proteinExistence type="inferred from homology"/>
<feature type="domain" description="S-adenosylmethionine-dependent methyltransferase" evidence="8">
    <location>
        <begin position="173"/>
        <end position="340"/>
    </location>
</feature>
<dbReference type="Gene3D" id="3.40.50.150">
    <property type="entry name" value="Vaccinia Virus protein VP39"/>
    <property type="match status" value="1"/>
</dbReference>
<dbReference type="EMBL" id="RQXW01000014">
    <property type="protein sequence ID" value="RTE64984.1"/>
    <property type="molecule type" value="Genomic_DNA"/>
</dbReference>
<gene>
    <name evidence="10" type="ORF">EH243_14040</name>
</gene>
<dbReference type="CDD" id="cd11572">
    <property type="entry name" value="RlmI_M_like"/>
    <property type="match status" value="1"/>
</dbReference>
<dbReference type="Pfam" id="PF10672">
    <property type="entry name" value="Methyltrans_SAM"/>
    <property type="match status" value="1"/>
</dbReference>
<evidence type="ECO:0000256" key="1">
    <source>
        <dbReference type="ARBA" id="ARBA00004496"/>
    </source>
</evidence>
<dbReference type="PANTHER" id="PTHR42873:SF1">
    <property type="entry name" value="S-ADENOSYLMETHIONINE-DEPENDENT METHYLTRANSFERASE DOMAIN-CONTAINING PROTEIN"/>
    <property type="match status" value="1"/>
</dbReference>
<dbReference type="Proteomes" id="UP000283087">
    <property type="component" value="Unassembled WGS sequence"/>
</dbReference>
<comment type="similarity">
    <text evidence="7">Belongs to the methyltransferase superfamily. RlmI family.</text>
</comment>